<feature type="non-terminal residue" evidence="2">
    <location>
        <position position="153"/>
    </location>
</feature>
<name>A0A6L6IQ75_9ENTR</name>
<protein>
    <submittedName>
        <fullName evidence="2">Type VI secretion protein VasK</fullName>
    </submittedName>
</protein>
<dbReference type="PANTHER" id="PTHR36153">
    <property type="entry name" value="INNER MEMBRANE PROTEIN-RELATED"/>
    <property type="match status" value="1"/>
</dbReference>
<dbReference type="RefSeq" id="WP_230979236.1">
    <property type="nucleotide sequence ID" value="NZ_WMJZ01000155.1"/>
</dbReference>
<accession>A0A6L6IQ75</accession>
<dbReference type="InterPro" id="IPR009612">
    <property type="entry name" value="IcmF-rel"/>
</dbReference>
<evidence type="ECO:0000313" key="3">
    <source>
        <dbReference type="Proteomes" id="UP000477739"/>
    </source>
</evidence>
<feature type="non-terminal residue" evidence="2">
    <location>
        <position position="1"/>
    </location>
</feature>
<sequence length="153" mass="16381">KSGFCWLKTAAVAAAALMLLGGGMMTVSFIANRSLVATAGEQLQQAAAKNLPPAARLQALSGLQRTLARLEYRAQHGVPWYSRSGLSQNGALRAALLPRYGEMALPLLRDAAAAHLSRQLRAFVQLPPDSPRRSALAGAAYDQLKLYLMLARP</sequence>
<evidence type="ECO:0000259" key="1">
    <source>
        <dbReference type="Pfam" id="PF06761"/>
    </source>
</evidence>
<feature type="domain" description="IcmF-related" evidence="1">
    <location>
        <begin position="57"/>
        <end position="152"/>
    </location>
</feature>
<dbReference type="AlphaFoldDB" id="A0A6L6IQ75"/>
<dbReference type="Proteomes" id="UP000477739">
    <property type="component" value="Unassembled WGS sequence"/>
</dbReference>
<evidence type="ECO:0000313" key="2">
    <source>
        <dbReference type="EMBL" id="MTH49002.1"/>
    </source>
</evidence>
<organism evidence="2 3">
    <name type="scientific">Intestinirhabdus alba</name>
    <dbReference type="NCBI Taxonomy" id="2899544"/>
    <lineage>
        <taxon>Bacteria</taxon>
        <taxon>Pseudomonadati</taxon>
        <taxon>Pseudomonadota</taxon>
        <taxon>Gammaproteobacteria</taxon>
        <taxon>Enterobacterales</taxon>
        <taxon>Enterobacteriaceae</taxon>
        <taxon>Intestinirhabdus</taxon>
    </lineage>
</organism>
<reference evidence="2 3" key="1">
    <citation type="submission" date="2019-11" db="EMBL/GenBank/DDBJ databases">
        <title>Escherichia alba sp. nov. isolated from the gut of plastic-eating superworms Zophobas atratus.</title>
        <authorList>
            <person name="Yang Y."/>
        </authorList>
    </citation>
    <scope>NUCLEOTIDE SEQUENCE [LARGE SCALE GENOMIC DNA]</scope>
    <source>
        <strain evidence="3">BIT-B35</strain>
    </source>
</reference>
<proteinExistence type="predicted"/>
<keyword evidence="3" id="KW-1185">Reference proteome</keyword>
<dbReference type="Pfam" id="PF06761">
    <property type="entry name" value="IcmF-related"/>
    <property type="match status" value="1"/>
</dbReference>
<gene>
    <name evidence="2" type="ORF">GJV78_22835</name>
</gene>
<dbReference type="EMBL" id="WMJZ01000155">
    <property type="protein sequence ID" value="MTH49002.1"/>
    <property type="molecule type" value="Genomic_DNA"/>
</dbReference>
<dbReference type="InterPro" id="IPR053156">
    <property type="entry name" value="T6SS_TssM-like"/>
</dbReference>
<comment type="caution">
    <text evidence="2">The sequence shown here is derived from an EMBL/GenBank/DDBJ whole genome shotgun (WGS) entry which is preliminary data.</text>
</comment>
<dbReference type="PANTHER" id="PTHR36153:SF1">
    <property type="entry name" value="TYPE VI SECRETION SYSTEM COMPONENT TSSM1"/>
    <property type="match status" value="1"/>
</dbReference>